<dbReference type="Pfam" id="PF01936">
    <property type="entry name" value="NYN"/>
    <property type="match status" value="1"/>
</dbReference>
<dbReference type="AlphaFoldDB" id="A0A930YHA9"/>
<dbReference type="RefSeq" id="WP_194696610.1">
    <property type="nucleotide sequence ID" value="NZ_JADKPO010000014.1"/>
</dbReference>
<comment type="caution">
    <text evidence="3">The sequence shown here is derived from an EMBL/GenBank/DDBJ whole genome shotgun (WGS) entry which is preliminary data.</text>
</comment>
<name>A0A930YHA9_9ACTN</name>
<dbReference type="InterPro" id="IPR041966">
    <property type="entry name" value="LOTUS-like"/>
</dbReference>
<feature type="domain" description="HTH OST-type" evidence="2">
    <location>
        <begin position="246"/>
        <end position="322"/>
    </location>
</feature>
<dbReference type="Pfam" id="PF12872">
    <property type="entry name" value="OST-HTH"/>
    <property type="match status" value="1"/>
</dbReference>
<feature type="compositionally biased region" description="Acidic residues" evidence="1">
    <location>
        <begin position="199"/>
        <end position="210"/>
    </location>
</feature>
<feature type="region of interest" description="Disordered" evidence="1">
    <location>
        <begin position="180"/>
        <end position="250"/>
    </location>
</feature>
<evidence type="ECO:0000313" key="3">
    <source>
        <dbReference type="EMBL" id="MBF4768461.1"/>
    </source>
</evidence>
<gene>
    <name evidence="3" type="ORF">ISU10_11860</name>
</gene>
<dbReference type="CDD" id="cd10146">
    <property type="entry name" value="LabA_like_C"/>
    <property type="match status" value="1"/>
</dbReference>
<feature type="compositionally biased region" description="Basic residues" evidence="1">
    <location>
        <begin position="220"/>
        <end position="235"/>
    </location>
</feature>
<dbReference type="Gene3D" id="3.30.420.610">
    <property type="entry name" value="LOTUS domain-like"/>
    <property type="match status" value="1"/>
</dbReference>
<dbReference type="Gene3D" id="3.40.50.1010">
    <property type="entry name" value="5'-nuclease"/>
    <property type="match status" value="1"/>
</dbReference>
<sequence>MADRVAVYFDFDNVVISRYDNLHGDSAWRRDDARHHKPDLASDDPVDVRLAEAEVDLGAIIDYAASFGTVAFTRAYADWSVPANAAYRKALVDKAVDLVQMFPASGTKNGADIRLAVDAVEDLARHADITHVALVAGDSDYVPLAQRCKRMGRFVVGIGVAGSTSRALVNACDEFRAYERLPGVSPPPLPQPRSKVEAEAEAETGAETEAETGAGPGTRPAKKAAAKKTAKKSTAKKATSPEPLSPDDEATRLLLRAVRVGLQKSDDEWIYASGVKSQMQRMNPEFNEKSFGFSSFKAFVESRSSVVASRVHDNGQLLIRLA</sequence>
<dbReference type="InterPro" id="IPR025605">
    <property type="entry name" value="OST-HTH/LOTUS_dom"/>
</dbReference>
<evidence type="ECO:0000259" key="2">
    <source>
        <dbReference type="PROSITE" id="PS51644"/>
    </source>
</evidence>
<dbReference type="CDD" id="cd11297">
    <property type="entry name" value="PIN_LabA-like_N_1"/>
    <property type="match status" value="1"/>
</dbReference>
<dbReference type="GO" id="GO:0004540">
    <property type="term" value="F:RNA nuclease activity"/>
    <property type="evidence" value="ECO:0007669"/>
    <property type="project" value="InterPro"/>
</dbReference>
<evidence type="ECO:0000313" key="4">
    <source>
        <dbReference type="Proteomes" id="UP000660668"/>
    </source>
</evidence>
<evidence type="ECO:0000256" key="1">
    <source>
        <dbReference type="SAM" id="MobiDB-lite"/>
    </source>
</evidence>
<dbReference type="PANTHER" id="PTHR35811">
    <property type="entry name" value="SLR1870 PROTEIN"/>
    <property type="match status" value="1"/>
</dbReference>
<accession>A0A930YHA9</accession>
<dbReference type="PROSITE" id="PS51644">
    <property type="entry name" value="HTH_OST"/>
    <property type="match status" value="1"/>
</dbReference>
<keyword evidence="4" id="KW-1185">Reference proteome</keyword>
<protein>
    <submittedName>
        <fullName evidence="3">NYN domain-containing protein</fullName>
    </submittedName>
</protein>
<dbReference type="PANTHER" id="PTHR35811:SF1">
    <property type="entry name" value="HTH OST-TYPE DOMAIN-CONTAINING PROTEIN"/>
    <property type="match status" value="1"/>
</dbReference>
<proteinExistence type="predicted"/>
<dbReference type="Proteomes" id="UP000660668">
    <property type="component" value="Unassembled WGS sequence"/>
</dbReference>
<dbReference type="InterPro" id="IPR021139">
    <property type="entry name" value="NYN"/>
</dbReference>
<reference evidence="3" key="1">
    <citation type="submission" date="2020-11" db="EMBL/GenBank/DDBJ databases">
        <title>Nocardioides cynanchi sp. nov., isolated from soil of rhizosphere of Cynanchum wilfordii.</title>
        <authorList>
            <person name="Lee J.-S."/>
            <person name="Suh M.K."/>
            <person name="Kim J.-S."/>
        </authorList>
    </citation>
    <scope>NUCLEOTIDE SEQUENCE</scope>
    <source>
        <strain evidence="3">KCTC 19276</strain>
    </source>
</reference>
<organism evidence="3 4">
    <name type="scientific">Nocardioides agariphilus</name>
    <dbReference type="NCBI Taxonomy" id="433664"/>
    <lineage>
        <taxon>Bacteria</taxon>
        <taxon>Bacillati</taxon>
        <taxon>Actinomycetota</taxon>
        <taxon>Actinomycetes</taxon>
        <taxon>Propionibacteriales</taxon>
        <taxon>Nocardioidaceae</taxon>
        <taxon>Nocardioides</taxon>
    </lineage>
</organism>
<dbReference type="EMBL" id="JADKPO010000014">
    <property type="protein sequence ID" value="MBF4768461.1"/>
    <property type="molecule type" value="Genomic_DNA"/>
</dbReference>